<protein>
    <recommendedName>
        <fullName evidence="5">Transmembrane protein</fullName>
    </recommendedName>
</protein>
<feature type="transmembrane region" description="Helical" evidence="2">
    <location>
        <begin position="223"/>
        <end position="249"/>
    </location>
</feature>
<name>A0A1E7F2M7_9STRA</name>
<evidence type="ECO:0000313" key="3">
    <source>
        <dbReference type="EMBL" id="OEU12442.1"/>
    </source>
</evidence>
<dbReference type="InParanoid" id="A0A1E7F2M7"/>
<keyword evidence="2" id="KW-0472">Membrane</keyword>
<dbReference type="EMBL" id="KV784364">
    <property type="protein sequence ID" value="OEU12442.1"/>
    <property type="molecule type" value="Genomic_DNA"/>
</dbReference>
<sequence length="287" mass="32911">MMTTEIHANEEKETAFDSYKVITEIMTEMDEESEVEEVEEETTMKKMKKSQDIFVDNPTKKLLDRKSKSKSNNKKTKTKTKSSSYVVRSTKRLFETLSFKLKPTQKKTSSVISITPSRKNVQVSSAPTFDLTDDNAGIDQDQEEDDYDDNDDDDALSHMSPHAILEMMKEQEEHRLQTEEAVVNIAVKDAFVVNEVMIDTPPLPPSLLVSSMSMSPLSPSDDVMMYVMANVMMYIMVYMVIGIIFNIYYNNNAKYLYEVLFSKENVDVLEAGEENPHDWQDIVATWL</sequence>
<organism evidence="3 4">
    <name type="scientific">Fragilariopsis cylindrus CCMP1102</name>
    <dbReference type="NCBI Taxonomy" id="635003"/>
    <lineage>
        <taxon>Eukaryota</taxon>
        <taxon>Sar</taxon>
        <taxon>Stramenopiles</taxon>
        <taxon>Ochrophyta</taxon>
        <taxon>Bacillariophyta</taxon>
        <taxon>Bacillariophyceae</taxon>
        <taxon>Bacillariophycidae</taxon>
        <taxon>Bacillariales</taxon>
        <taxon>Bacillariaceae</taxon>
        <taxon>Fragilariopsis</taxon>
    </lineage>
</organism>
<proteinExistence type="predicted"/>
<feature type="region of interest" description="Disordered" evidence="1">
    <location>
        <begin position="113"/>
        <end position="155"/>
    </location>
</feature>
<keyword evidence="2" id="KW-1133">Transmembrane helix</keyword>
<evidence type="ECO:0000256" key="2">
    <source>
        <dbReference type="SAM" id="Phobius"/>
    </source>
</evidence>
<accession>A0A1E7F2M7</accession>
<gene>
    <name evidence="3" type="ORF">FRACYDRAFT_243693</name>
</gene>
<dbReference type="KEGG" id="fcy:FRACYDRAFT_243693"/>
<feature type="compositionally biased region" description="Polar residues" evidence="1">
    <location>
        <begin position="113"/>
        <end position="127"/>
    </location>
</feature>
<evidence type="ECO:0000256" key="1">
    <source>
        <dbReference type="SAM" id="MobiDB-lite"/>
    </source>
</evidence>
<evidence type="ECO:0000313" key="4">
    <source>
        <dbReference type="Proteomes" id="UP000095751"/>
    </source>
</evidence>
<feature type="region of interest" description="Disordered" evidence="1">
    <location>
        <begin position="30"/>
        <end position="83"/>
    </location>
</feature>
<evidence type="ECO:0008006" key="5">
    <source>
        <dbReference type="Google" id="ProtNLM"/>
    </source>
</evidence>
<dbReference type="AlphaFoldDB" id="A0A1E7F2M7"/>
<dbReference type="Proteomes" id="UP000095751">
    <property type="component" value="Unassembled WGS sequence"/>
</dbReference>
<keyword evidence="2" id="KW-0812">Transmembrane</keyword>
<feature type="compositionally biased region" description="Acidic residues" evidence="1">
    <location>
        <begin position="30"/>
        <end position="41"/>
    </location>
</feature>
<feature type="compositionally biased region" description="Basic residues" evidence="1">
    <location>
        <begin position="67"/>
        <end position="80"/>
    </location>
</feature>
<reference evidence="3 4" key="1">
    <citation type="submission" date="2016-09" db="EMBL/GenBank/DDBJ databases">
        <title>Extensive genetic diversity and differential bi-allelic expression allows diatom success in the polar Southern Ocean.</title>
        <authorList>
            <consortium name="DOE Joint Genome Institute"/>
            <person name="Mock T."/>
            <person name="Otillar R.P."/>
            <person name="Strauss J."/>
            <person name="Dupont C."/>
            <person name="Frickenhaus S."/>
            <person name="Maumus F."/>
            <person name="Mcmullan M."/>
            <person name="Sanges R."/>
            <person name="Schmutz J."/>
            <person name="Toseland A."/>
            <person name="Valas R."/>
            <person name="Veluchamy A."/>
            <person name="Ward B.J."/>
            <person name="Allen A."/>
            <person name="Barry K."/>
            <person name="Falciatore A."/>
            <person name="Ferrante M."/>
            <person name="Fortunato A.E."/>
            <person name="Gloeckner G."/>
            <person name="Gruber A."/>
            <person name="Hipkin R."/>
            <person name="Janech M."/>
            <person name="Kroth P."/>
            <person name="Leese F."/>
            <person name="Lindquist E."/>
            <person name="Lyon B.R."/>
            <person name="Martin J."/>
            <person name="Mayer C."/>
            <person name="Parker M."/>
            <person name="Quesneville H."/>
            <person name="Raymond J."/>
            <person name="Uhlig C."/>
            <person name="Valentin K.U."/>
            <person name="Worden A.Z."/>
            <person name="Armbrust E.V."/>
            <person name="Bowler C."/>
            <person name="Green B."/>
            <person name="Moulton V."/>
            <person name="Van Oosterhout C."/>
            <person name="Grigoriev I."/>
        </authorList>
    </citation>
    <scope>NUCLEOTIDE SEQUENCE [LARGE SCALE GENOMIC DNA]</scope>
    <source>
        <strain evidence="3 4">CCMP1102</strain>
    </source>
</reference>
<keyword evidence="4" id="KW-1185">Reference proteome</keyword>
<feature type="compositionally biased region" description="Acidic residues" evidence="1">
    <location>
        <begin position="140"/>
        <end position="154"/>
    </location>
</feature>